<feature type="domain" description="Nudix hydrolase" evidence="3">
    <location>
        <begin position="8"/>
        <end position="144"/>
    </location>
</feature>
<dbReference type="GO" id="GO:0005829">
    <property type="term" value="C:cytosol"/>
    <property type="evidence" value="ECO:0007669"/>
    <property type="project" value="TreeGrafter"/>
</dbReference>
<dbReference type="Proteomes" id="UP000828390">
    <property type="component" value="Unassembled WGS sequence"/>
</dbReference>
<evidence type="ECO:0000313" key="5">
    <source>
        <dbReference type="Proteomes" id="UP000828390"/>
    </source>
</evidence>
<keyword evidence="5" id="KW-1185">Reference proteome</keyword>
<evidence type="ECO:0000256" key="2">
    <source>
        <dbReference type="RuleBase" id="RU003476"/>
    </source>
</evidence>
<accession>A0A9D4KCH7</accession>
<dbReference type="GO" id="GO:0006203">
    <property type="term" value="P:dGTP catabolic process"/>
    <property type="evidence" value="ECO:0007669"/>
    <property type="project" value="TreeGrafter"/>
</dbReference>
<protein>
    <recommendedName>
        <fullName evidence="3">Nudix hydrolase domain-containing protein</fullName>
    </recommendedName>
</protein>
<name>A0A9D4KCH7_DREPO</name>
<reference evidence="4" key="1">
    <citation type="journal article" date="2019" name="bioRxiv">
        <title>The Genome of the Zebra Mussel, Dreissena polymorpha: A Resource for Invasive Species Research.</title>
        <authorList>
            <person name="McCartney M.A."/>
            <person name="Auch B."/>
            <person name="Kono T."/>
            <person name="Mallez S."/>
            <person name="Zhang Y."/>
            <person name="Obille A."/>
            <person name="Becker A."/>
            <person name="Abrahante J.E."/>
            <person name="Garbe J."/>
            <person name="Badalamenti J.P."/>
            <person name="Herman A."/>
            <person name="Mangelson H."/>
            <person name="Liachko I."/>
            <person name="Sullivan S."/>
            <person name="Sone E.D."/>
            <person name="Koren S."/>
            <person name="Silverstein K.A.T."/>
            <person name="Beckman K.B."/>
            <person name="Gohl D.M."/>
        </authorList>
    </citation>
    <scope>NUCLEOTIDE SEQUENCE</scope>
    <source>
        <strain evidence="4">Duluth1</strain>
        <tissue evidence="4">Whole animal</tissue>
    </source>
</reference>
<dbReference type="PRINTS" id="PR00502">
    <property type="entry name" value="NUDIXFAMILY"/>
</dbReference>
<organism evidence="4 5">
    <name type="scientific">Dreissena polymorpha</name>
    <name type="common">Zebra mussel</name>
    <name type="synonym">Mytilus polymorpha</name>
    <dbReference type="NCBI Taxonomy" id="45954"/>
    <lineage>
        <taxon>Eukaryota</taxon>
        <taxon>Metazoa</taxon>
        <taxon>Spiralia</taxon>
        <taxon>Lophotrochozoa</taxon>
        <taxon>Mollusca</taxon>
        <taxon>Bivalvia</taxon>
        <taxon>Autobranchia</taxon>
        <taxon>Heteroconchia</taxon>
        <taxon>Euheterodonta</taxon>
        <taxon>Imparidentia</taxon>
        <taxon>Neoheterodontei</taxon>
        <taxon>Myida</taxon>
        <taxon>Dreissenoidea</taxon>
        <taxon>Dreissenidae</taxon>
        <taxon>Dreissena</taxon>
    </lineage>
</organism>
<dbReference type="Gene3D" id="3.90.79.10">
    <property type="entry name" value="Nucleoside Triphosphate Pyrophosphohydrolase"/>
    <property type="match status" value="1"/>
</dbReference>
<dbReference type="PANTHER" id="PTHR16099">
    <property type="entry name" value="8-OXO-DGTP DIPHOSPHATES NUDT15"/>
    <property type="match status" value="1"/>
</dbReference>
<gene>
    <name evidence="4" type="ORF">DPMN_110388</name>
</gene>
<dbReference type="PANTHER" id="PTHR16099:SF5">
    <property type="entry name" value="NUCLEOTIDE TRIPHOSPHATE DIPHOSPHATASE NUDT15"/>
    <property type="match status" value="1"/>
</dbReference>
<evidence type="ECO:0000313" key="4">
    <source>
        <dbReference type="EMBL" id="KAH3837010.1"/>
    </source>
</evidence>
<dbReference type="GO" id="GO:0035539">
    <property type="term" value="F:8-oxo-7,8-dihydrodeoxyguanosine triphosphate pyrophosphatase activity"/>
    <property type="evidence" value="ECO:0007669"/>
    <property type="project" value="TreeGrafter"/>
</dbReference>
<dbReference type="InterPro" id="IPR020084">
    <property type="entry name" value="NUDIX_hydrolase_CS"/>
</dbReference>
<dbReference type="Pfam" id="PF00293">
    <property type="entry name" value="NUDIX"/>
    <property type="match status" value="1"/>
</dbReference>
<sequence>MATSFDKDRRPKVGVGVLVKSSYHPGCVLLGKRKGNIAGQGLFALPGGHLEFGESWEDCASRELKEETGLFANSTRFVTAVNAVNIETDYHYITIFMETLLDGELEPQNLEPDKCEGWHWMPWESFPSNDALFYPLRVFRELQQYNCNS</sequence>
<dbReference type="OrthoDB" id="447842at2759"/>
<dbReference type="InterPro" id="IPR000086">
    <property type="entry name" value="NUDIX_hydrolase_dom"/>
</dbReference>
<dbReference type="SUPFAM" id="SSF55811">
    <property type="entry name" value="Nudix"/>
    <property type="match status" value="1"/>
</dbReference>
<dbReference type="AlphaFoldDB" id="A0A9D4KCH7"/>
<comment type="similarity">
    <text evidence="2">Belongs to the Nudix hydrolase family.</text>
</comment>
<dbReference type="InterPro" id="IPR020476">
    <property type="entry name" value="Nudix_hydrolase"/>
</dbReference>
<comment type="caution">
    <text evidence="4">The sequence shown here is derived from an EMBL/GenBank/DDBJ whole genome shotgun (WGS) entry which is preliminary data.</text>
</comment>
<dbReference type="FunFam" id="3.90.79.10:FF:000060">
    <property type="entry name" value="Nudix hydrolase 1"/>
    <property type="match status" value="1"/>
</dbReference>
<evidence type="ECO:0000256" key="1">
    <source>
        <dbReference type="ARBA" id="ARBA00022801"/>
    </source>
</evidence>
<keyword evidence="1 2" id="KW-0378">Hydrolase</keyword>
<dbReference type="InterPro" id="IPR015797">
    <property type="entry name" value="NUDIX_hydrolase-like_dom_sf"/>
</dbReference>
<dbReference type="PROSITE" id="PS00893">
    <property type="entry name" value="NUDIX_BOX"/>
    <property type="match status" value="1"/>
</dbReference>
<reference evidence="4" key="2">
    <citation type="submission" date="2020-11" db="EMBL/GenBank/DDBJ databases">
        <authorList>
            <person name="McCartney M.A."/>
            <person name="Auch B."/>
            <person name="Kono T."/>
            <person name="Mallez S."/>
            <person name="Becker A."/>
            <person name="Gohl D.M."/>
            <person name="Silverstein K.A.T."/>
            <person name="Koren S."/>
            <person name="Bechman K.B."/>
            <person name="Herman A."/>
            <person name="Abrahante J.E."/>
            <person name="Garbe J."/>
        </authorList>
    </citation>
    <scope>NUCLEOTIDE SEQUENCE</scope>
    <source>
        <strain evidence="4">Duluth1</strain>
        <tissue evidence="4">Whole animal</tissue>
    </source>
</reference>
<dbReference type="EMBL" id="JAIWYP010000004">
    <property type="protein sequence ID" value="KAH3837010.1"/>
    <property type="molecule type" value="Genomic_DNA"/>
</dbReference>
<dbReference type="CDD" id="cd04678">
    <property type="entry name" value="NUDIX_MTH2_Nudt15"/>
    <property type="match status" value="1"/>
</dbReference>
<dbReference type="PROSITE" id="PS51462">
    <property type="entry name" value="NUDIX"/>
    <property type="match status" value="1"/>
</dbReference>
<proteinExistence type="inferred from homology"/>
<evidence type="ECO:0000259" key="3">
    <source>
        <dbReference type="PROSITE" id="PS51462"/>
    </source>
</evidence>